<keyword evidence="2" id="KW-0472">Membrane</keyword>
<dbReference type="InterPro" id="IPR003423">
    <property type="entry name" value="OMP_efflux"/>
</dbReference>
<evidence type="ECO:0000313" key="4">
    <source>
        <dbReference type="Proteomes" id="UP000243719"/>
    </source>
</evidence>
<dbReference type="GO" id="GO:0005886">
    <property type="term" value="C:plasma membrane"/>
    <property type="evidence" value="ECO:0007669"/>
    <property type="project" value="UniProtKB-SubCell"/>
</dbReference>
<keyword evidence="2" id="KW-0564">Palmitate</keyword>
<dbReference type="InterPro" id="IPR010131">
    <property type="entry name" value="MdtP/NodT-like"/>
</dbReference>
<evidence type="ECO:0000256" key="2">
    <source>
        <dbReference type="RuleBase" id="RU362097"/>
    </source>
</evidence>
<proteinExistence type="inferred from homology"/>
<dbReference type="AlphaFoldDB" id="A0A1H2PLG0"/>
<dbReference type="PANTHER" id="PTHR30203:SF33">
    <property type="entry name" value="BLR4455 PROTEIN"/>
    <property type="match status" value="1"/>
</dbReference>
<comment type="subcellular location">
    <subcellularLocation>
        <location evidence="2">Cell membrane</location>
        <topology evidence="2">Lipid-anchor</topology>
    </subcellularLocation>
</comment>
<name>A0A1H2PLG0_9BURK</name>
<dbReference type="RefSeq" id="WP_235837802.1">
    <property type="nucleotide sequence ID" value="NZ_FNLO01000002.1"/>
</dbReference>
<dbReference type="Gene3D" id="2.20.200.10">
    <property type="entry name" value="Outer membrane efflux proteins (OEP)"/>
    <property type="match status" value="1"/>
</dbReference>
<reference evidence="4" key="1">
    <citation type="submission" date="2016-09" db="EMBL/GenBank/DDBJ databases">
        <authorList>
            <person name="Varghese N."/>
            <person name="Submissions S."/>
        </authorList>
    </citation>
    <scope>NUCLEOTIDE SEQUENCE [LARGE SCALE GENOMIC DNA]</scope>
    <source>
        <strain evidence="4">JS23</strain>
    </source>
</reference>
<accession>A0A1H2PLG0</accession>
<comment type="similarity">
    <text evidence="1 2">Belongs to the outer membrane factor (OMF) (TC 1.B.17) family.</text>
</comment>
<evidence type="ECO:0000256" key="1">
    <source>
        <dbReference type="ARBA" id="ARBA00007613"/>
    </source>
</evidence>
<keyword evidence="2" id="KW-0732">Signal</keyword>
<dbReference type="GO" id="GO:0015562">
    <property type="term" value="F:efflux transmembrane transporter activity"/>
    <property type="evidence" value="ECO:0007669"/>
    <property type="project" value="InterPro"/>
</dbReference>
<dbReference type="Proteomes" id="UP000243719">
    <property type="component" value="Unassembled WGS sequence"/>
</dbReference>
<dbReference type="EMBL" id="FNLO01000002">
    <property type="protein sequence ID" value="SDV47320.1"/>
    <property type="molecule type" value="Genomic_DNA"/>
</dbReference>
<dbReference type="PANTHER" id="PTHR30203">
    <property type="entry name" value="OUTER MEMBRANE CATION EFFLUX PROTEIN"/>
    <property type="match status" value="1"/>
</dbReference>
<keyword evidence="2" id="KW-0812">Transmembrane</keyword>
<dbReference type="STRING" id="1770053.SAMN05216551_102477"/>
<keyword evidence="2 3" id="KW-0449">Lipoprotein</keyword>
<dbReference type="Pfam" id="PF02321">
    <property type="entry name" value="OEP"/>
    <property type="match status" value="2"/>
</dbReference>
<sequence length="498" mass="53338">MSIMKNRLAATSPLPSTFRPRRAAAAPLLAVAALTLAACTVGPDYRRPDAPVSLTFKEADGWKAATPGDDRPKGAWWAPFGDATLSELLAQVQVSNQNVANYAALYREALALARASQSDLLPSATASLQSTRSRSATSATRSSAYGTTDSISNAHTATASLSWELDIWGKLRRTLEENRASAAASAAELANATLSAQSELAQDYFQVRGLDRRIALYDQTIAAYERYATVIRNKYDEHIASRATLAQANNQLESARSSRLDLVWQRAQLEHAIALLIGKPPADFALAVDAAWVPRLPDIPVGLPTQLLERRPDIAEAERKMAAANAAVGVAVAAYFPDLTLSASAGFQSTVFSRLFSLPNRFWSVGPTLSGTLFDFGATRAGVEQARAAYDAQVATYRQTVLTALGQVEDYLVELRTLDPEIEAQRRAAAAAGESAEVTRDQYEAGMIDYLDVATTQASLLSAQQSLLTLQSTQLVTSVQLIAALGGGWDSQASAGQR</sequence>
<dbReference type="Gene3D" id="1.20.1600.10">
    <property type="entry name" value="Outer membrane efflux proteins (OEP)"/>
    <property type="match status" value="1"/>
</dbReference>
<dbReference type="NCBIfam" id="TIGR01845">
    <property type="entry name" value="outer_NodT"/>
    <property type="match status" value="1"/>
</dbReference>
<evidence type="ECO:0000313" key="3">
    <source>
        <dbReference type="EMBL" id="SDV47320.1"/>
    </source>
</evidence>
<feature type="chain" id="PRO_5017098643" evidence="2">
    <location>
        <begin position="38"/>
        <end position="498"/>
    </location>
</feature>
<dbReference type="SUPFAM" id="SSF56954">
    <property type="entry name" value="Outer membrane efflux proteins (OEP)"/>
    <property type="match status" value="1"/>
</dbReference>
<feature type="signal peptide" evidence="2">
    <location>
        <begin position="1"/>
        <end position="37"/>
    </location>
</feature>
<keyword evidence="4" id="KW-1185">Reference proteome</keyword>
<gene>
    <name evidence="3" type="ORF">SAMN05216551_102477</name>
</gene>
<protein>
    <submittedName>
        <fullName evidence="3">Efflux transporter, outer membrane factor (OMF) lipoprotein, NodT family</fullName>
    </submittedName>
</protein>
<keyword evidence="2" id="KW-1134">Transmembrane beta strand</keyword>
<organism evidence="3 4">
    <name type="scientific">Chitinasiproducens palmae</name>
    <dbReference type="NCBI Taxonomy" id="1770053"/>
    <lineage>
        <taxon>Bacteria</taxon>
        <taxon>Pseudomonadati</taxon>
        <taxon>Pseudomonadota</taxon>
        <taxon>Betaproteobacteria</taxon>
        <taxon>Burkholderiales</taxon>
        <taxon>Burkholderiaceae</taxon>
        <taxon>Chitinasiproducens</taxon>
    </lineage>
</organism>